<dbReference type="GO" id="GO:0005524">
    <property type="term" value="F:ATP binding"/>
    <property type="evidence" value="ECO:0007669"/>
    <property type="project" value="InterPro"/>
</dbReference>
<evidence type="ECO:0000256" key="3">
    <source>
        <dbReference type="SAM" id="MobiDB-lite"/>
    </source>
</evidence>
<dbReference type="PANTHER" id="PTHR45629:SF7">
    <property type="entry name" value="DNA EXCISION REPAIR PROTEIN ERCC-6-RELATED"/>
    <property type="match status" value="1"/>
</dbReference>
<dbReference type="Gene3D" id="3.40.50.10810">
    <property type="entry name" value="Tandem AAA-ATPase domain"/>
    <property type="match status" value="1"/>
</dbReference>
<name>A0AAW1QJX4_9CHLO</name>
<dbReference type="Pfam" id="PF00176">
    <property type="entry name" value="SNF2-rel_dom"/>
    <property type="match status" value="1"/>
</dbReference>
<dbReference type="AlphaFoldDB" id="A0AAW1QJX4"/>
<feature type="domain" description="Helicase C-terminal" evidence="5">
    <location>
        <begin position="494"/>
        <end position="653"/>
    </location>
</feature>
<reference evidence="6 7" key="1">
    <citation type="journal article" date="2024" name="Nat. Commun.">
        <title>Phylogenomics reveals the evolutionary origins of lichenization in chlorophyte algae.</title>
        <authorList>
            <person name="Puginier C."/>
            <person name="Libourel C."/>
            <person name="Otte J."/>
            <person name="Skaloud P."/>
            <person name="Haon M."/>
            <person name="Grisel S."/>
            <person name="Petersen M."/>
            <person name="Berrin J.G."/>
            <person name="Delaux P.M."/>
            <person name="Dal Grande F."/>
            <person name="Keller J."/>
        </authorList>
    </citation>
    <scope>NUCLEOTIDE SEQUENCE [LARGE SCALE GENOMIC DNA]</scope>
    <source>
        <strain evidence="6 7">SAG 245.80</strain>
    </source>
</reference>
<dbReference type="InterPro" id="IPR014001">
    <property type="entry name" value="Helicase_ATP-bd"/>
</dbReference>
<dbReference type="SMART" id="SM00490">
    <property type="entry name" value="HELICc"/>
    <property type="match status" value="1"/>
</dbReference>
<gene>
    <name evidence="6" type="ORF">WJX81_007078</name>
</gene>
<dbReference type="SMART" id="SM00487">
    <property type="entry name" value="DEXDc"/>
    <property type="match status" value="1"/>
</dbReference>
<feature type="region of interest" description="Disordered" evidence="3">
    <location>
        <begin position="1"/>
        <end position="39"/>
    </location>
</feature>
<feature type="coiled-coil region" evidence="2">
    <location>
        <begin position="904"/>
        <end position="931"/>
    </location>
</feature>
<dbReference type="InterPro" id="IPR049730">
    <property type="entry name" value="SNF2/RAD54-like_C"/>
</dbReference>
<feature type="compositionally biased region" description="Low complexity" evidence="3">
    <location>
        <begin position="438"/>
        <end position="449"/>
    </location>
</feature>
<dbReference type="PANTHER" id="PTHR45629">
    <property type="entry name" value="SNF2/RAD54 FAMILY MEMBER"/>
    <property type="match status" value="1"/>
</dbReference>
<dbReference type="EMBL" id="JALJOU010000097">
    <property type="protein sequence ID" value="KAK9821771.1"/>
    <property type="molecule type" value="Genomic_DNA"/>
</dbReference>
<protein>
    <submittedName>
        <fullName evidence="6">Uncharacterized protein</fullName>
    </submittedName>
</protein>
<feature type="domain" description="Helicase ATP-binding" evidence="4">
    <location>
        <begin position="95"/>
        <end position="271"/>
    </location>
</feature>
<dbReference type="PROSITE" id="PS51194">
    <property type="entry name" value="HELICASE_CTER"/>
    <property type="match status" value="1"/>
</dbReference>
<dbReference type="PROSITE" id="PS51192">
    <property type="entry name" value="HELICASE_ATP_BIND_1"/>
    <property type="match status" value="1"/>
</dbReference>
<dbReference type="GO" id="GO:0016787">
    <property type="term" value="F:hydrolase activity"/>
    <property type="evidence" value="ECO:0007669"/>
    <property type="project" value="UniProtKB-KW"/>
</dbReference>
<evidence type="ECO:0000259" key="4">
    <source>
        <dbReference type="PROSITE" id="PS51192"/>
    </source>
</evidence>
<accession>A0AAW1QJX4</accession>
<dbReference type="InterPro" id="IPR000330">
    <property type="entry name" value="SNF2_N"/>
</dbReference>
<dbReference type="Gene3D" id="1.20.120.850">
    <property type="entry name" value="SWI2/SNF2 ATPases, N-terminal domain"/>
    <property type="match status" value="1"/>
</dbReference>
<evidence type="ECO:0000256" key="2">
    <source>
        <dbReference type="SAM" id="Coils"/>
    </source>
</evidence>
<dbReference type="InterPro" id="IPR001650">
    <property type="entry name" value="Helicase_C-like"/>
</dbReference>
<evidence type="ECO:0000259" key="5">
    <source>
        <dbReference type="PROSITE" id="PS51194"/>
    </source>
</evidence>
<keyword evidence="1" id="KW-0378">Hydrolase</keyword>
<sequence length="931" mass="98748">MATPIAIGADAPSGSVKSPFGAVEGTHSPSGSVESTHSERLAVCASSNQQSPEAGASLQRGPGDLVLGEESEYVLPCSVASKLYSHQVEGVRWLWKLHTSQSGGILGDDMGLGKTMQCAAFLAGLFHSRRIRRALVIAPKTLLAHWEAELAACGLARLVAEYYGGSARDRAGALQGVLRGRGVLLSTYGMVLHNANSLAGAGIEAAACSASSEPLWDILILDEGHKIKNPATQLAQRLRQIPVAMPIIISGTPIQNDLLELHALFDYVYPDLLGNRAAFRIHFERPITAGNDKHATAHARMLGASRAAELRARIAPVFLRREKKSVLPPADGPTTAADGRARPEAMGAKNDLVVWLRLQPDQQRIYEAFLGTEVVKAALNLTGSALAAITVLKKICDHPALLSERMAHEVGAAVVAGKRLACKAKKRPDRLGGFIVSDSASSSGASDSGSEGDEATGKSNGAVPGFDWASGNVQELIHALVQQKGAAASCKTHFIQRLLARLVAEGHRTLLFSQSRIMLDVIGSSLAARGVPFLRIDGTIASAAERQARVQRFQTSDIPVFLLTSQVGGLGLTLTAADRVIIVDPAWNPSVDNQSVDRAYRIGQARDVVVYRLITCGTVEEKIYRKQVFKGGLSRTGTEEGVQFRYFSQLELRDLFRLDPVELEHSATQRQLHALHGGQRRASPALAAHLDALQRLPAVAGVSDHDLLFSEKSVGEAVPARAAAGGGLSAAPPSPAGTSAARRRMAAGWKGGGDISELLARQLTLGRPGGVGATHQPVGRSAHVSVQAPGDRAAVAVETMEAQLARASGSGSQDSSLPGSVPPAEVLAAPKAGAVNNVPHVWHMVVRQRVCRVAGKALQLRLWMRKRAEVLRLGAQVRAMKARLQALLAELGDAARLAALPDGGRQLKAKAKALNQERNALKLQMAKLQEH</sequence>
<proteinExistence type="predicted"/>
<keyword evidence="2" id="KW-0175">Coiled coil</keyword>
<dbReference type="InterPro" id="IPR050496">
    <property type="entry name" value="SNF2_RAD54_helicase_repair"/>
</dbReference>
<dbReference type="Pfam" id="PF00271">
    <property type="entry name" value="Helicase_C"/>
    <property type="match status" value="1"/>
</dbReference>
<dbReference type="GO" id="GO:0015616">
    <property type="term" value="F:DNA translocase activity"/>
    <property type="evidence" value="ECO:0007669"/>
    <property type="project" value="TreeGrafter"/>
</dbReference>
<comment type="caution">
    <text evidence="6">The sequence shown here is derived from an EMBL/GenBank/DDBJ whole genome shotgun (WGS) entry which is preliminary data.</text>
</comment>
<dbReference type="Proteomes" id="UP001445335">
    <property type="component" value="Unassembled WGS sequence"/>
</dbReference>
<evidence type="ECO:0000313" key="7">
    <source>
        <dbReference type="Proteomes" id="UP001445335"/>
    </source>
</evidence>
<keyword evidence="7" id="KW-1185">Reference proteome</keyword>
<dbReference type="InterPro" id="IPR027417">
    <property type="entry name" value="P-loop_NTPase"/>
</dbReference>
<dbReference type="Gene3D" id="3.40.50.300">
    <property type="entry name" value="P-loop containing nucleotide triphosphate hydrolases"/>
    <property type="match status" value="1"/>
</dbReference>
<dbReference type="CDD" id="cd18793">
    <property type="entry name" value="SF2_C_SNF"/>
    <property type="match status" value="1"/>
</dbReference>
<dbReference type="SUPFAM" id="SSF52540">
    <property type="entry name" value="P-loop containing nucleoside triphosphate hydrolases"/>
    <property type="match status" value="2"/>
</dbReference>
<feature type="region of interest" description="Disordered" evidence="3">
    <location>
        <begin position="438"/>
        <end position="461"/>
    </location>
</feature>
<evidence type="ECO:0000313" key="6">
    <source>
        <dbReference type="EMBL" id="KAK9821771.1"/>
    </source>
</evidence>
<dbReference type="InterPro" id="IPR038718">
    <property type="entry name" value="SNF2-like_sf"/>
</dbReference>
<evidence type="ECO:0000256" key="1">
    <source>
        <dbReference type="ARBA" id="ARBA00022801"/>
    </source>
</evidence>
<organism evidence="6 7">
    <name type="scientific">Elliptochloris bilobata</name>
    <dbReference type="NCBI Taxonomy" id="381761"/>
    <lineage>
        <taxon>Eukaryota</taxon>
        <taxon>Viridiplantae</taxon>
        <taxon>Chlorophyta</taxon>
        <taxon>core chlorophytes</taxon>
        <taxon>Trebouxiophyceae</taxon>
        <taxon>Trebouxiophyceae incertae sedis</taxon>
        <taxon>Elliptochloris clade</taxon>
        <taxon>Elliptochloris</taxon>
    </lineage>
</organism>